<dbReference type="AlphaFoldDB" id="A0A0E9QA80"/>
<sequence length="44" mass="5100">MSQAYFIIVFFHIGCLLARYNNIVMQSGVNSNVLHRYTDDVVYS</sequence>
<protein>
    <submittedName>
        <fullName evidence="1">Uncharacterized protein</fullName>
    </submittedName>
</protein>
<reference evidence="1" key="2">
    <citation type="journal article" date="2015" name="Fish Shellfish Immunol.">
        <title>Early steps in the European eel (Anguilla anguilla)-Vibrio vulnificus interaction in the gills: Role of the RtxA13 toxin.</title>
        <authorList>
            <person name="Callol A."/>
            <person name="Pajuelo D."/>
            <person name="Ebbesson L."/>
            <person name="Teles M."/>
            <person name="MacKenzie S."/>
            <person name="Amaro C."/>
        </authorList>
    </citation>
    <scope>NUCLEOTIDE SEQUENCE</scope>
</reference>
<dbReference type="EMBL" id="GBXM01095145">
    <property type="protein sequence ID" value="JAH13432.1"/>
    <property type="molecule type" value="Transcribed_RNA"/>
</dbReference>
<reference evidence="1" key="1">
    <citation type="submission" date="2014-11" db="EMBL/GenBank/DDBJ databases">
        <authorList>
            <person name="Amaro Gonzalez C."/>
        </authorList>
    </citation>
    <scope>NUCLEOTIDE SEQUENCE</scope>
</reference>
<name>A0A0E9QA80_ANGAN</name>
<proteinExistence type="predicted"/>
<evidence type="ECO:0000313" key="1">
    <source>
        <dbReference type="EMBL" id="JAH13432.1"/>
    </source>
</evidence>
<organism evidence="1">
    <name type="scientific">Anguilla anguilla</name>
    <name type="common">European freshwater eel</name>
    <name type="synonym">Muraena anguilla</name>
    <dbReference type="NCBI Taxonomy" id="7936"/>
    <lineage>
        <taxon>Eukaryota</taxon>
        <taxon>Metazoa</taxon>
        <taxon>Chordata</taxon>
        <taxon>Craniata</taxon>
        <taxon>Vertebrata</taxon>
        <taxon>Euteleostomi</taxon>
        <taxon>Actinopterygii</taxon>
        <taxon>Neopterygii</taxon>
        <taxon>Teleostei</taxon>
        <taxon>Anguilliformes</taxon>
        <taxon>Anguillidae</taxon>
        <taxon>Anguilla</taxon>
    </lineage>
</organism>
<accession>A0A0E9QA80</accession>